<keyword evidence="3 6" id="KW-0547">Nucleotide-binding</keyword>
<dbReference type="InterPro" id="IPR023192">
    <property type="entry name" value="TGS-like_dom_sf"/>
</dbReference>
<evidence type="ECO:0000313" key="10">
    <source>
        <dbReference type="EMBL" id="WPX96227.1"/>
    </source>
</evidence>
<dbReference type="InterPro" id="IPR041706">
    <property type="entry name" value="YchF_N"/>
</dbReference>
<dbReference type="PROSITE" id="PS51880">
    <property type="entry name" value="TGS"/>
    <property type="match status" value="1"/>
</dbReference>
<organism evidence="10 11">
    <name type="scientific">Candidatus Bandiella euplotis</name>
    <dbReference type="NCBI Taxonomy" id="1664265"/>
    <lineage>
        <taxon>Bacteria</taxon>
        <taxon>Pseudomonadati</taxon>
        <taxon>Pseudomonadota</taxon>
        <taxon>Alphaproteobacteria</taxon>
        <taxon>Rickettsiales</taxon>
        <taxon>Candidatus Midichloriaceae</taxon>
        <taxon>Candidatus Bandiella</taxon>
    </lineage>
</organism>
<dbReference type="RefSeq" id="WP_323733104.1">
    <property type="nucleotide sequence ID" value="NZ_CP110820.1"/>
</dbReference>
<evidence type="ECO:0000256" key="3">
    <source>
        <dbReference type="ARBA" id="ARBA00022741"/>
    </source>
</evidence>
<proteinExistence type="inferred from homology"/>
<sequence>MESRFGIVGLPNVGKSTLFNALTNSHKANAANYPFCTIEPNVGIVAVPDFRLDKLAEVAGSKKIIPAQIEFVDIAGLVKGASKGEGLGNKFLSHIREVDAIVYMLRCFEDDDITHVEGNVDPIRDSEIIETELILSDIESLTKQLKNVEKKVKQDKLYAQQVELIGDILKVLNSGSPARLLVNDSNSQEIKKLNLLTSKPFFYICNVEEENVVNGNKFTELVKNKAAQQNSVSINISAKIEEEIANLDDEIDRREFLKEIGLEESGLNRAIKVGYKILNLNTYFTIGPKEAHAWTYKTGTTAQKAAGIIHTDFEKGFICAETISYDDYVKFNGEQGAKEVGKLRQEGREYIVQDGDIMLFRFNVSNNQK</sequence>
<dbReference type="CDD" id="cd04867">
    <property type="entry name" value="TGS_YchF_OLA1"/>
    <property type="match status" value="1"/>
</dbReference>
<keyword evidence="11" id="KW-1185">Reference proteome</keyword>
<evidence type="ECO:0000256" key="6">
    <source>
        <dbReference type="HAMAP-Rule" id="MF_00944"/>
    </source>
</evidence>
<evidence type="ECO:0000256" key="4">
    <source>
        <dbReference type="ARBA" id="ARBA00022840"/>
    </source>
</evidence>
<evidence type="ECO:0000313" key="11">
    <source>
        <dbReference type="Proteomes" id="UP001327219"/>
    </source>
</evidence>
<feature type="domain" description="TGS" evidence="9">
    <location>
        <begin position="279"/>
        <end position="362"/>
    </location>
</feature>
<dbReference type="PANTHER" id="PTHR23305">
    <property type="entry name" value="OBG GTPASE FAMILY"/>
    <property type="match status" value="1"/>
</dbReference>
<gene>
    <name evidence="6" type="primary">ychF</name>
    <name evidence="10" type="ORF">Bandiella_00336</name>
</gene>
<keyword evidence="5" id="KW-0460">Magnesium</keyword>
<dbReference type="HAMAP" id="MF_00944">
    <property type="entry name" value="YchF_OLA1_ATPase"/>
    <property type="match status" value="1"/>
</dbReference>
<feature type="coiled-coil region" evidence="7">
    <location>
        <begin position="131"/>
        <end position="158"/>
    </location>
</feature>
<comment type="cofactor">
    <cofactor evidence="1">
        <name>Mg(2+)</name>
        <dbReference type="ChEBI" id="CHEBI:18420"/>
    </cofactor>
</comment>
<dbReference type="InterPro" id="IPR004396">
    <property type="entry name" value="ATPase_YchF/OLA1"/>
</dbReference>
<dbReference type="PANTHER" id="PTHR23305:SF18">
    <property type="entry name" value="OBG-TYPE G DOMAIN-CONTAINING PROTEIN"/>
    <property type="match status" value="1"/>
</dbReference>
<dbReference type="InterPro" id="IPR004095">
    <property type="entry name" value="TGS"/>
</dbReference>
<dbReference type="InterPro" id="IPR012675">
    <property type="entry name" value="Beta-grasp_dom_sf"/>
</dbReference>
<dbReference type="PRINTS" id="PR00326">
    <property type="entry name" value="GTP1OBG"/>
</dbReference>
<keyword evidence="2" id="KW-0479">Metal-binding</keyword>
<feature type="binding site" evidence="6">
    <location>
        <begin position="12"/>
        <end position="17"/>
    </location>
    <ligand>
        <name>ATP</name>
        <dbReference type="ChEBI" id="CHEBI:30616"/>
    </ligand>
</feature>
<dbReference type="Gene3D" id="1.10.150.300">
    <property type="entry name" value="TGS-like domain"/>
    <property type="match status" value="1"/>
</dbReference>
<dbReference type="PIRSF" id="PIRSF006641">
    <property type="entry name" value="CHP00092"/>
    <property type="match status" value="1"/>
</dbReference>
<dbReference type="Gene3D" id="3.10.20.30">
    <property type="match status" value="1"/>
</dbReference>
<reference evidence="10 11" key="1">
    <citation type="submission" date="2022-11" db="EMBL/GenBank/DDBJ databases">
        <title>Host association and intracellularity evolved multiple times independently in the Rickettsiales.</title>
        <authorList>
            <person name="Castelli M."/>
            <person name="Nardi T."/>
            <person name="Gammuto L."/>
            <person name="Bellinzona G."/>
            <person name="Sabaneyeva E."/>
            <person name="Potekhin A."/>
            <person name="Serra V."/>
            <person name="Petroni G."/>
            <person name="Sassera D."/>
        </authorList>
    </citation>
    <scope>NUCLEOTIDE SEQUENCE [LARGE SCALE GENOMIC DNA]</scope>
    <source>
        <strain evidence="10 11">NDG2</strain>
    </source>
</reference>
<dbReference type="Pfam" id="PF01926">
    <property type="entry name" value="MMR_HSR1"/>
    <property type="match status" value="1"/>
</dbReference>
<dbReference type="Pfam" id="PF06071">
    <property type="entry name" value="YchF-GTPase_C"/>
    <property type="match status" value="1"/>
</dbReference>
<evidence type="ECO:0000256" key="5">
    <source>
        <dbReference type="ARBA" id="ARBA00022842"/>
    </source>
</evidence>
<evidence type="ECO:0000256" key="7">
    <source>
        <dbReference type="SAM" id="Coils"/>
    </source>
</evidence>
<dbReference type="EMBL" id="CP110820">
    <property type="protein sequence ID" value="WPX96227.1"/>
    <property type="molecule type" value="Genomic_DNA"/>
</dbReference>
<dbReference type="NCBIfam" id="TIGR00092">
    <property type="entry name" value="redox-regulated ATPase YchF"/>
    <property type="match status" value="1"/>
</dbReference>
<dbReference type="InterPro" id="IPR013029">
    <property type="entry name" value="YchF_C"/>
</dbReference>
<evidence type="ECO:0000259" key="9">
    <source>
        <dbReference type="PROSITE" id="PS51880"/>
    </source>
</evidence>
<keyword evidence="7" id="KW-0175">Coiled coil</keyword>
<keyword evidence="4 6" id="KW-0067">ATP-binding</keyword>
<comment type="function">
    <text evidence="6">ATPase that binds to both the 70S ribosome and the 50S ribosomal subunit in a nucleotide-independent manner.</text>
</comment>
<dbReference type="PROSITE" id="PS51710">
    <property type="entry name" value="G_OBG"/>
    <property type="match status" value="1"/>
</dbReference>
<evidence type="ECO:0000256" key="1">
    <source>
        <dbReference type="ARBA" id="ARBA00001946"/>
    </source>
</evidence>
<dbReference type="InterPro" id="IPR027417">
    <property type="entry name" value="P-loop_NTPase"/>
</dbReference>
<evidence type="ECO:0000259" key="8">
    <source>
        <dbReference type="PROSITE" id="PS51710"/>
    </source>
</evidence>
<dbReference type="Proteomes" id="UP001327219">
    <property type="component" value="Chromosome"/>
</dbReference>
<comment type="similarity">
    <text evidence="6">Belongs to the TRAFAC class OBG-HflX-like GTPase superfamily. OBG GTPase family. YchF/OLA1 subfamily.</text>
</comment>
<feature type="domain" description="OBG-type G" evidence="8">
    <location>
        <begin position="3"/>
        <end position="256"/>
    </location>
</feature>
<dbReference type="Gene3D" id="3.40.50.300">
    <property type="entry name" value="P-loop containing nucleotide triphosphate hydrolases"/>
    <property type="match status" value="1"/>
</dbReference>
<evidence type="ECO:0000256" key="2">
    <source>
        <dbReference type="ARBA" id="ARBA00022723"/>
    </source>
</evidence>
<name>A0ABZ0UL61_9RICK</name>
<dbReference type="InterPro" id="IPR012676">
    <property type="entry name" value="TGS-like"/>
</dbReference>
<dbReference type="InterPro" id="IPR031167">
    <property type="entry name" value="G_OBG"/>
</dbReference>
<dbReference type="SUPFAM" id="SSF81271">
    <property type="entry name" value="TGS-like"/>
    <property type="match status" value="1"/>
</dbReference>
<accession>A0ABZ0UL61</accession>
<dbReference type="SUPFAM" id="SSF52540">
    <property type="entry name" value="P-loop containing nucleoside triphosphate hydrolases"/>
    <property type="match status" value="1"/>
</dbReference>
<dbReference type="CDD" id="cd01900">
    <property type="entry name" value="YchF"/>
    <property type="match status" value="1"/>
</dbReference>
<protein>
    <recommendedName>
        <fullName evidence="6">Ribosome-binding ATPase YchF</fullName>
    </recommendedName>
</protein>
<dbReference type="InterPro" id="IPR006073">
    <property type="entry name" value="GTP-bd"/>
</dbReference>